<dbReference type="GO" id="GO:0004077">
    <property type="term" value="F:biotin--[biotin carboxyl-carrier protein] ligase activity"/>
    <property type="evidence" value="ECO:0007669"/>
    <property type="project" value="UniProtKB-EC"/>
</dbReference>
<dbReference type="RefSeq" id="WP_301188534.1">
    <property type="nucleotide sequence ID" value="NZ_JAPDPJ010000001.1"/>
</dbReference>
<reference evidence="3" key="1">
    <citation type="submission" date="2022-10" db="EMBL/GenBank/DDBJ databases">
        <authorList>
            <person name="Yu W.X."/>
        </authorList>
    </citation>
    <scope>NUCLEOTIDE SEQUENCE</scope>
    <source>
        <strain evidence="3">AAT</strain>
    </source>
</reference>
<dbReference type="PANTHER" id="PTHR12835">
    <property type="entry name" value="BIOTIN PROTEIN LIGASE"/>
    <property type="match status" value="1"/>
</dbReference>
<dbReference type="Proteomes" id="UP001209229">
    <property type="component" value="Unassembled WGS sequence"/>
</dbReference>
<accession>A0AAE3SD83</accession>
<evidence type="ECO:0000313" key="3">
    <source>
        <dbReference type="EMBL" id="MCW3784963.1"/>
    </source>
</evidence>
<evidence type="ECO:0000256" key="1">
    <source>
        <dbReference type="ARBA" id="ARBA00022598"/>
    </source>
</evidence>
<keyword evidence="1 3" id="KW-0436">Ligase</keyword>
<evidence type="ECO:0000259" key="2">
    <source>
        <dbReference type="PROSITE" id="PS51733"/>
    </source>
</evidence>
<dbReference type="CDD" id="cd16442">
    <property type="entry name" value="BPL"/>
    <property type="match status" value="1"/>
</dbReference>
<dbReference type="NCBIfam" id="TIGR00121">
    <property type="entry name" value="birA_ligase"/>
    <property type="match status" value="1"/>
</dbReference>
<protein>
    <submittedName>
        <fullName evidence="3">Biotin--[acetyl-CoA-carboxylase] ligase</fullName>
        <ecNumber evidence="3">6.3.4.15</ecNumber>
    </submittedName>
</protein>
<dbReference type="AlphaFoldDB" id="A0AAE3SD83"/>
<evidence type="ECO:0000313" key="4">
    <source>
        <dbReference type="Proteomes" id="UP001209229"/>
    </source>
</evidence>
<keyword evidence="4" id="KW-1185">Reference proteome</keyword>
<dbReference type="EC" id="6.3.4.15" evidence="3"/>
<sequence>MTKNANFIVDRYDNLPSTNEKMKSLISGGLPEFAVIIANHQSAGKGQKGNTWESESGKNLTFSLLFRPDFILAQDQFIISKIVCLGILDVLSMYSGDFSIKWPNDIYFRDLKIGGILIENALYTNLIGSSVVGIGLNINQEIFYSDAPNPVSLKNITNKEFNLENMLDDILNAIYALYSEAKLIGYDNINTRYLDRLFRKDGIHPFRDGQGNFEARIDGISEYGQLILSKENGQKMTYSFKEVEFLI</sequence>
<feature type="domain" description="BPL/LPL catalytic" evidence="2">
    <location>
        <begin position="10"/>
        <end position="182"/>
    </location>
</feature>
<gene>
    <name evidence="3" type="ORF">OM075_00725</name>
</gene>
<dbReference type="InterPro" id="IPR004408">
    <property type="entry name" value="Biotin_CoA_COase_ligase"/>
</dbReference>
<organism evidence="3 4">
    <name type="scientific">Plebeiibacterium sediminum</name>
    <dbReference type="NCBI Taxonomy" id="2992112"/>
    <lineage>
        <taxon>Bacteria</taxon>
        <taxon>Pseudomonadati</taxon>
        <taxon>Bacteroidota</taxon>
        <taxon>Bacteroidia</taxon>
        <taxon>Marinilabiliales</taxon>
        <taxon>Marinilabiliaceae</taxon>
        <taxon>Plebeiibacterium</taxon>
    </lineage>
</organism>
<dbReference type="Gene3D" id="3.30.930.10">
    <property type="entry name" value="Bira Bifunctional Protein, Domain 2"/>
    <property type="match status" value="1"/>
</dbReference>
<dbReference type="InterPro" id="IPR004143">
    <property type="entry name" value="BPL_LPL_catalytic"/>
</dbReference>
<dbReference type="EMBL" id="JAPDPJ010000001">
    <property type="protein sequence ID" value="MCW3784963.1"/>
    <property type="molecule type" value="Genomic_DNA"/>
</dbReference>
<dbReference type="SUPFAM" id="SSF55681">
    <property type="entry name" value="Class II aaRS and biotin synthetases"/>
    <property type="match status" value="1"/>
</dbReference>
<dbReference type="InterPro" id="IPR045864">
    <property type="entry name" value="aa-tRNA-synth_II/BPL/LPL"/>
</dbReference>
<name>A0AAE3SD83_9BACT</name>
<proteinExistence type="predicted"/>
<dbReference type="GO" id="GO:0005737">
    <property type="term" value="C:cytoplasm"/>
    <property type="evidence" value="ECO:0007669"/>
    <property type="project" value="TreeGrafter"/>
</dbReference>
<dbReference type="Pfam" id="PF03099">
    <property type="entry name" value="BPL_LplA_LipB"/>
    <property type="match status" value="1"/>
</dbReference>
<comment type="caution">
    <text evidence="3">The sequence shown here is derived from an EMBL/GenBank/DDBJ whole genome shotgun (WGS) entry which is preliminary data.</text>
</comment>
<dbReference type="PROSITE" id="PS51733">
    <property type="entry name" value="BPL_LPL_CATALYTIC"/>
    <property type="match status" value="1"/>
</dbReference>
<dbReference type="PANTHER" id="PTHR12835:SF5">
    <property type="entry name" value="BIOTIN--PROTEIN LIGASE"/>
    <property type="match status" value="1"/>
</dbReference>